<evidence type="ECO:0000313" key="2">
    <source>
        <dbReference type="Proteomes" id="UP000789860"/>
    </source>
</evidence>
<keyword evidence="2" id="KW-1185">Reference proteome</keyword>
<dbReference type="Proteomes" id="UP000789860">
    <property type="component" value="Unassembled WGS sequence"/>
</dbReference>
<feature type="non-terminal residue" evidence="1">
    <location>
        <position position="1"/>
    </location>
</feature>
<evidence type="ECO:0000313" key="1">
    <source>
        <dbReference type="EMBL" id="CAG8512077.1"/>
    </source>
</evidence>
<gene>
    <name evidence="1" type="ORF">SCALOS_LOCUS3702</name>
</gene>
<accession>A0ACA9L5I2</accession>
<protein>
    <submittedName>
        <fullName evidence="1">2791_t:CDS:1</fullName>
    </submittedName>
</protein>
<proteinExistence type="predicted"/>
<reference evidence="1" key="1">
    <citation type="submission" date="2021-06" db="EMBL/GenBank/DDBJ databases">
        <authorList>
            <person name="Kallberg Y."/>
            <person name="Tangrot J."/>
            <person name="Rosling A."/>
        </authorList>
    </citation>
    <scope>NUCLEOTIDE SEQUENCE</scope>
    <source>
        <strain evidence="1">AU212A</strain>
    </source>
</reference>
<name>A0ACA9L5I2_9GLOM</name>
<organism evidence="1 2">
    <name type="scientific">Scutellospora calospora</name>
    <dbReference type="NCBI Taxonomy" id="85575"/>
    <lineage>
        <taxon>Eukaryota</taxon>
        <taxon>Fungi</taxon>
        <taxon>Fungi incertae sedis</taxon>
        <taxon>Mucoromycota</taxon>
        <taxon>Glomeromycotina</taxon>
        <taxon>Glomeromycetes</taxon>
        <taxon>Diversisporales</taxon>
        <taxon>Gigasporaceae</taxon>
        <taxon>Scutellospora</taxon>
    </lineage>
</organism>
<dbReference type="EMBL" id="CAJVPM010004355">
    <property type="protein sequence ID" value="CAG8512077.1"/>
    <property type="molecule type" value="Genomic_DNA"/>
</dbReference>
<sequence>NDYICEKIFDNLKEKYLYLRKEDYEFDIKSAIRKNLFVQDEERFKEIQEEVHDTISNYSSVIDFKNNYKKSEEFKYLVNKESLRQYREYKCQKLSNIKEEIVKEIEKLENKLKSYYENFVELVKNFIKVNKRFIKDKCDKKAGEKVNKLDKKLLKDNILLKENINEIIQYCEKINKETKKYDFSEWEEIKRLRNMISKEINKAWVPKNKNSWWDNYGKHEIVLLDEFQTKIDLDELIYILEDDNPQVQQKFRGFILFLAKYVFLTSIKSFDELYKEYDDTYELYKLIDYVIEFKDEGIVKVHKGNKEKFFSEKWDVYERSEDFDEKIYWRYKFTKEQKEILQTLKYDD</sequence>
<comment type="caution">
    <text evidence="1">The sequence shown here is derived from an EMBL/GenBank/DDBJ whole genome shotgun (WGS) entry which is preliminary data.</text>
</comment>